<dbReference type="Gene3D" id="1.10.3230.30">
    <property type="entry name" value="Phage gp6-like head-tail connector protein"/>
    <property type="match status" value="1"/>
</dbReference>
<reference evidence="1 2" key="1">
    <citation type="submission" date="2014-05" db="EMBL/GenBank/DDBJ databases">
        <title>Whole genome shotgun sequence of Rhizobium rhizogenes NBRC 13257.</title>
        <authorList>
            <person name="Katano-Makiyama Y."/>
            <person name="Hosoyama A."/>
            <person name="Hashimoto M."/>
            <person name="Hosoyama Y."/>
            <person name="Noguchi M."/>
            <person name="Tsuchikane K."/>
            <person name="Kimura A."/>
            <person name="Ohji S."/>
            <person name="Ichikawa N."/>
            <person name="Yamazoe A."/>
            <person name="Fujita N."/>
        </authorList>
    </citation>
    <scope>NUCLEOTIDE SEQUENCE [LARGE SCALE GENOMIC DNA]</scope>
    <source>
        <strain evidence="1 2">NBRC 13257</strain>
    </source>
</reference>
<dbReference type="InterPro" id="IPR011738">
    <property type="entry name" value="Phage_CHP"/>
</dbReference>
<name>A0AA87U615_RHIRH</name>
<proteinExistence type="predicted"/>
<dbReference type="NCBIfam" id="TIGR02215">
    <property type="entry name" value="phage_chp_gp8"/>
    <property type="match status" value="1"/>
</dbReference>
<dbReference type="Proteomes" id="UP000026941">
    <property type="component" value="Unassembled WGS sequence"/>
</dbReference>
<comment type="caution">
    <text evidence="1">The sequence shown here is derived from an EMBL/GenBank/DDBJ whole genome shotgun (WGS) entry which is preliminary data.</text>
</comment>
<dbReference type="InterPro" id="IPR021146">
    <property type="entry name" value="Phage_gp6-like_head-tail"/>
</dbReference>
<dbReference type="NCBIfam" id="TIGR01560">
    <property type="entry name" value="put_DNA_pack"/>
    <property type="match status" value="1"/>
</dbReference>
<dbReference type="Pfam" id="PF05135">
    <property type="entry name" value="Phage_connect_1"/>
    <property type="match status" value="1"/>
</dbReference>
<sequence length="181" mass="20098">MWYPAKITAAATSEPLSVDEVKRRLRVDFGDDDQDIELMIAAARDHAEKYCNTRFATQTVEIKCDAFTDMDRLPEAPVQSIASVAYIDTDGAEATLDAEVYELRNDGLETSIARAYGKHWPAVRHGSRITITAVVGYDTAPAAVKHAILLFISDAYEQRENAAIEDWTALDALLCNFRRGV</sequence>
<dbReference type="EMBL" id="BAYX01000001">
    <property type="protein sequence ID" value="GAJ91033.1"/>
    <property type="molecule type" value="Genomic_DNA"/>
</dbReference>
<accession>A0AA87U615</accession>
<evidence type="ECO:0000313" key="2">
    <source>
        <dbReference type="Proteomes" id="UP000026941"/>
    </source>
</evidence>
<dbReference type="InterPro" id="IPR006450">
    <property type="entry name" value="Phage_HK97_gp6-like"/>
</dbReference>
<dbReference type="RefSeq" id="WP_042469838.1">
    <property type="nucleotide sequence ID" value="NZ_BAYX01000001.1"/>
</dbReference>
<organism evidence="1 2">
    <name type="scientific">Rhizobium rhizogenes NBRC 13257</name>
    <dbReference type="NCBI Taxonomy" id="1220581"/>
    <lineage>
        <taxon>Bacteria</taxon>
        <taxon>Pseudomonadati</taxon>
        <taxon>Pseudomonadota</taxon>
        <taxon>Alphaproteobacteria</taxon>
        <taxon>Hyphomicrobiales</taxon>
        <taxon>Rhizobiaceae</taxon>
        <taxon>Rhizobium/Agrobacterium group</taxon>
        <taxon>Rhizobium</taxon>
    </lineage>
</organism>
<dbReference type="AlphaFoldDB" id="A0AA87U615"/>
<gene>
    <name evidence="1" type="ORF">RRH01S_01_05030</name>
</gene>
<dbReference type="CDD" id="cd08054">
    <property type="entry name" value="gp6"/>
    <property type="match status" value="1"/>
</dbReference>
<evidence type="ECO:0000313" key="1">
    <source>
        <dbReference type="EMBL" id="GAJ91033.1"/>
    </source>
</evidence>
<protein>
    <recommendedName>
        <fullName evidence="3">Phage gp6-like head-tail connector protein</fullName>
    </recommendedName>
</protein>
<evidence type="ECO:0008006" key="3">
    <source>
        <dbReference type="Google" id="ProtNLM"/>
    </source>
</evidence>